<dbReference type="EMBL" id="SRYV01000001">
    <property type="protein sequence ID" value="TGY17719.1"/>
    <property type="molecule type" value="Genomic_DNA"/>
</dbReference>
<evidence type="ECO:0000313" key="1">
    <source>
        <dbReference type="EMBL" id="TGY17719.1"/>
    </source>
</evidence>
<sequence>MADYEKRQLRALDRLAKKISDADSHLTRIEDSLDDERHRTAQHETIKDIKSILKHARKVDKYEDKILEREGEGRKGSPEDHYVYLKDEEPVMEDLKKEYRELDKKLKGLNDEDGYDIKRFRAEHHYIEKSKKILEKAGKLK</sequence>
<accession>A0A4S2BRC3</accession>
<organism evidence="1 2">
    <name type="scientific">Lactobacillus intestinalis</name>
    <dbReference type="NCBI Taxonomy" id="151781"/>
    <lineage>
        <taxon>Bacteria</taxon>
        <taxon>Bacillati</taxon>
        <taxon>Bacillota</taxon>
        <taxon>Bacilli</taxon>
        <taxon>Lactobacillales</taxon>
        <taxon>Lactobacillaceae</taxon>
        <taxon>Lactobacillus</taxon>
    </lineage>
</organism>
<dbReference type="RefSeq" id="WP_135960178.1">
    <property type="nucleotide sequence ID" value="NZ_CAJSYX010000001.1"/>
</dbReference>
<dbReference type="Proteomes" id="UP000309117">
    <property type="component" value="Unassembled WGS sequence"/>
</dbReference>
<protein>
    <submittedName>
        <fullName evidence="1">Uncharacterized protein</fullName>
    </submittedName>
</protein>
<proteinExistence type="predicted"/>
<gene>
    <name evidence="1" type="ORF">E5351_01005</name>
</gene>
<comment type="caution">
    <text evidence="1">The sequence shown here is derived from an EMBL/GenBank/DDBJ whole genome shotgun (WGS) entry which is preliminary data.</text>
</comment>
<name>A0A4S2BRC3_9LACO</name>
<dbReference type="AlphaFoldDB" id="A0A4S2BRC3"/>
<evidence type="ECO:0000313" key="2">
    <source>
        <dbReference type="Proteomes" id="UP000309117"/>
    </source>
</evidence>
<reference evidence="1 2" key="1">
    <citation type="submission" date="2019-04" db="EMBL/GenBank/DDBJ databases">
        <title>Microbes associate with the intestines of laboratory mice.</title>
        <authorList>
            <person name="Navarre W."/>
            <person name="Wong E."/>
            <person name="Huang K."/>
            <person name="Tropini C."/>
            <person name="Ng K."/>
            <person name="Yu B."/>
        </authorList>
    </citation>
    <scope>NUCLEOTIDE SEQUENCE [LARGE SCALE GENOMIC DNA]</scope>
    <source>
        <strain evidence="1 2">NM61_E11</strain>
    </source>
</reference>